<dbReference type="GO" id="GO:0005886">
    <property type="term" value="C:plasma membrane"/>
    <property type="evidence" value="ECO:0007669"/>
    <property type="project" value="UniProtKB-SubCell"/>
</dbReference>
<comment type="similarity">
    <text evidence="2">Belongs to the TonB family.</text>
</comment>
<dbReference type="AlphaFoldDB" id="A0A941EA39"/>
<dbReference type="GO" id="GO:0055085">
    <property type="term" value="P:transmembrane transport"/>
    <property type="evidence" value="ECO:0007669"/>
    <property type="project" value="InterPro"/>
</dbReference>
<gene>
    <name evidence="11" type="ORF">KDM90_15265</name>
</gene>
<dbReference type="Proteomes" id="UP000678545">
    <property type="component" value="Unassembled WGS sequence"/>
</dbReference>
<dbReference type="InterPro" id="IPR006260">
    <property type="entry name" value="TonB/TolA_C"/>
</dbReference>
<dbReference type="InterPro" id="IPR051045">
    <property type="entry name" value="TonB-dependent_transducer"/>
</dbReference>
<dbReference type="PANTHER" id="PTHR33446:SF2">
    <property type="entry name" value="PROTEIN TONB"/>
    <property type="match status" value="1"/>
</dbReference>
<keyword evidence="4" id="KW-1003">Cell membrane</keyword>
<organism evidence="11 12">
    <name type="scientific">Undibacterium fentianense</name>
    <dbReference type="NCBI Taxonomy" id="2828728"/>
    <lineage>
        <taxon>Bacteria</taxon>
        <taxon>Pseudomonadati</taxon>
        <taxon>Pseudomonadota</taxon>
        <taxon>Betaproteobacteria</taxon>
        <taxon>Burkholderiales</taxon>
        <taxon>Oxalobacteraceae</taxon>
        <taxon>Undibacterium</taxon>
    </lineage>
</organism>
<keyword evidence="5" id="KW-0997">Cell inner membrane</keyword>
<evidence type="ECO:0000256" key="3">
    <source>
        <dbReference type="ARBA" id="ARBA00022448"/>
    </source>
</evidence>
<comment type="caution">
    <text evidence="11">The sequence shown here is derived from an EMBL/GenBank/DDBJ whole genome shotgun (WGS) entry which is preliminary data.</text>
</comment>
<keyword evidence="7" id="KW-0653">Protein transport</keyword>
<evidence type="ECO:0000256" key="6">
    <source>
        <dbReference type="ARBA" id="ARBA00022692"/>
    </source>
</evidence>
<keyword evidence="9" id="KW-0472">Membrane</keyword>
<keyword evidence="12" id="KW-1185">Reference proteome</keyword>
<dbReference type="EMBL" id="JAGSPJ010000006">
    <property type="protein sequence ID" value="MBR7801368.1"/>
    <property type="molecule type" value="Genomic_DNA"/>
</dbReference>
<evidence type="ECO:0000256" key="4">
    <source>
        <dbReference type="ARBA" id="ARBA00022475"/>
    </source>
</evidence>
<keyword evidence="8" id="KW-1133">Transmembrane helix</keyword>
<evidence type="ECO:0000256" key="1">
    <source>
        <dbReference type="ARBA" id="ARBA00004383"/>
    </source>
</evidence>
<evidence type="ECO:0000313" key="11">
    <source>
        <dbReference type="EMBL" id="MBR7801368.1"/>
    </source>
</evidence>
<evidence type="ECO:0000256" key="7">
    <source>
        <dbReference type="ARBA" id="ARBA00022927"/>
    </source>
</evidence>
<protein>
    <submittedName>
        <fullName evidence="11">Energy transducer TonB</fullName>
    </submittedName>
</protein>
<comment type="subcellular location">
    <subcellularLocation>
        <location evidence="1">Cell inner membrane</location>
        <topology evidence="1">Single-pass membrane protein</topology>
        <orientation evidence="1">Periplasmic side</orientation>
    </subcellularLocation>
</comment>
<name>A0A941EA39_9BURK</name>
<evidence type="ECO:0000256" key="5">
    <source>
        <dbReference type="ARBA" id="ARBA00022519"/>
    </source>
</evidence>
<dbReference type="SUPFAM" id="SSF74653">
    <property type="entry name" value="TolA/TonB C-terminal domain"/>
    <property type="match status" value="1"/>
</dbReference>
<evidence type="ECO:0000256" key="2">
    <source>
        <dbReference type="ARBA" id="ARBA00006555"/>
    </source>
</evidence>
<proteinExistence type="inferred from homology"/>
<dbReference type="GO" id="GO:0015031">
    <property type="term" value="P:protein transport"/>
    <property type="evidence" value="ECO:0007669"/>
    <property type="project" value="UniProtKB-KW"/>
</dbReference>
<feature type="domain" description="TonB C-terminal" evidence="10">
    <location>
        <begin position="15"/>
        <end position="107"/>
    </location>
</feature>
<dbReference type="Gene3D" id="3.30.1150.10">
    <property type="match status" value="1"/>
</dbReference>
<dbReference type="NCBIfam" id="TIGR01352">
    <property type="entry name" value="tonB_Cterm"/>
    <property type="match status" value="1"/>
</dbReference>
<sequence>MTGKTDVIAPRAPIRIAAQVDAHACAKPDYPSSSIRNGEEGIVHLAMLIGADGRVLEGKVEKSSGSRVLDKAAIQGLSLCQFKPGSVDGIPEKSWAKLQYVWTLDQP</sequence>
<keyword evidence="3" id="KW-0813">Transport</keyword>
<evidence type="ECO:0000313" key="12">
    <source>
        <dbReference type="Proteomes" id="UP000678545"/>
    </source>
</evidence>
<dbReference type="InterPro" id="IPR037682">
    <property type="entry name" value="TonB_C"/>
</dbReference>
<reference evidence="11" key="1">
    <citation type="submission" date="2021-04" db="EMBL/GenBank/DDBJ databases">
        <title>novel species isolated from subtropical streams in China.</title>
        <authorList>
            <person name="Lu H."/>
        </authorList>
    </citation>
    <scope>NUCLEOTIDE SEQUENCE</scope>
    <source>
        <strain evidence="11">FT137W</strain>
    </source>
</reference>
<dbReference type="PANTHER" id="PTHR33446">
    <property type="entry name" value="PROTEIN TONB-RELATED"/>
    <property type="match status" value="1"/>
</dbReference>
<evidence type="ECO:0000256" key="8">
    <source>
        <dbReference type="ARBA" id="ARBA00022989"/>
    </source>
</evidence>
<dbReference type="Pfam" id="PF03544">
    <property type="entry name" value="TonB_C"/>
    <property type="match status" value="1"/>
</dbReference>
<dbReference type="PROSITE" id="PS52015">
    <property type="entry name" value="TONB_CTD"/>
    <property type="match status" value="1"/>
</dbReference>
<evidence type="ECO:0000259" key="10">
    <source>
        <dbReference type="PROSITE" id="PS52015"/>
    </source>
</evidence>
<evidence type="ECO:0000256" key="9">
    <source>
        <dbReference type="ARBA" id="ARBA00023136"/>
    </source>
</evidence>
<accession>A0A941EA39</accession>
<keyword evidence="6" id="KW-0812">Transmembrane</keyword>